<dbReference type="AlphaFoldDB" id="A0A7W7S427"/>
<keyword evidence="3" id="KW-1185">Reference proteome</keyword>
<name>A0A7W7S427_9ACTN</name>
<reference evidence="2 3" key="1">
    <citation type="submission" date="2020-08" db="EMBL/GenBank/DDBJ databases">
        <title>Sequencing the genomes of 1000 actinobacteria strains.</title>
        <authorList>
            <person name="Klenk H.-P."/>
        </authorList>
    </citation>
    <scope>NUCLEOTIDE SEQUENCE [LARGE SCALE GENOMIC DNA]</scope>
    <source>
        <strain evidence="2 3">DSM 43023</strain>
    </source>
</reference>
<proteinExistence type="predicted"/>
<feature type="domain" description="DUF4180" evidence="1">
    <location>
        <begin position="1"/>
        <end position="53"/>
    </location>
</feature>
<gene>
    <name evidence="2" type="ORF">FHR32_007903</name>
</gene>
<dbReference type="EMBL" id="JACHJU010000005">
    <property type="protein sequence ID" value="MBB4943503.1"/>
    <property type="molecule type" value="Genomic_DNA"/>
</dbReference>
<evidence type="ECO:0000313" key="2">
    <source>
        <dbReference type="EMBL" id="MBB4943503.1"/>
    </source>
</evidence>
<dbReference type="Pfam" id="PF13788">
    <property type="entry name" value="DUF4180"/>
    <property type="match status" value="1"/>
</dbReference>
<evidence type="ECO:0000313" key="3">
    <source>
        <dbReference type="Proteomes" id="UP000534286"/>
    </source>
</evidence>
<dbReference type="Proteomes" id="UP000534286">
    <property type="component" value="Unassembled WGS sequence"/>
</dbReference>
<sequence length="59" mass="6893">MQKFVTYQLRLVIMDDISRHMAESSALRDFVSETNRGDHVWFLSSVEELGDRLIQRHGA</sequence>
<accession>A0A7W7S427</accession>
<dbReference type="InterPro" id="IPR025438">
    <property type="entry name" value="DUF4180"/>
</dbReference>
<organism evidence="2 3">
    <name type="scientific">Streptosporangium album</name>
    <dbReference type="NCBI Taxonomy" id="47479"/>
    <lineage>
        <taxon>Bacteria</taxon>
        <taxon>Bacillati</taxon>
        <taxon>Actinomycetota</taxon>
        <taxon>Actinomycetes</taxon>
        <taxon>Streptosporangiales</taxon>
        <taxon>Streptosporangiaceae</taxon>
        <taxon>Streptosporangium</taxon>
    </lineage>
</organism>
<comment type="caution">
    <text evidence="2">The sequence shown here is derived from an EMBL/GenBank/DDBJ whole genome shotgun (WGS) entry which is preliminary data.</text>
</comment>
<protein>
    <recommendedName>
        <fullName evidence="1">DUF4180 domain-containing protein</fullName>
    </recommendedName>
</protein>
<evidence type="ECO:0000259" key="1">
    <source>
        <dbReference type="Pfam" id="PF13788"/>
    </source>
</evidence>